<feature type="domain" description="HIT" evidence="2">
    <location>
        <begin position="22"/>
        <end position="132"/>
    </location>
</feature>
<sequence length="161" mass="18409">MDKLWAPWRIDYIRSEEEEGCIFCDKPAKGDDRTMLILYRGEYSFVLMNLYPYNNGHLMIAPYQHTDSTQELSYSSRSEIMELADQTMTIQKNVLNANGFNYGANIGYSGGAGIANHIHFHIVPRWAGDTNFMPVVGHTKVQVQGLRETFDDLKPHFDKLG</sequence>
<dbReference type="PANTHER" id="PTHR42997:SF1">
    <property type="entry name" value="AP-4-A PHOSPHORYLASE"/>
    <property type="match status" value="1"/>
</dbReference>
<evidence type="ECO:0000313" key="3">
    <source>
        <dbReference type="EMBL" id="SVA25045.1"/>
    </source>
</evidence>
<reference evidence="3" key="1">
    <citation type="submission" date="2018-05" db="EMBL/GenBank/DDBJ databases">
        <authorList>
            <person name="Lanie J.A."/>
            <person name="Ng W.-L."/>
            <person name="Kazmierczak K.M."/>
            <person name="Andrzejewski T.M."/>
            <person name="Davidsen T.M."/>
            <person name="Wayne K.J."/>
            <person name="Tettelin H."/>
            <person name="Glass J.I."/>
            <person name="Rusch D."/>
            <person name="Podicherti R."/>
            <person name="Tsui H.-C.T."/>
            <person name="Winkler M.E."/>
        </authorList>
    </citation>
    <scope>NUCLEOTIDE SEQUENCE</scope>
</reference>
<evidence type="ECO:0000256" key="1">
    <source>
        <dbReference type="ARBA" id="ARBA00022741"/>
    </source>
</evidence>
<dbReference type="AlphaFoldDB" id="A0A381U9Y2"/>
<organism evidence="3">
    <name type="scientific">marine metagenome</name>
    <dbReference type="NCBI Taxonomy" id="408172"/>
    <lineage>
        <taxon>unclassified sequences</taxon>
        <taxon>metagenomes</taxon>
        <taxon>ecological metagenomes</taxon>
    </lineage>
</organism>
<dbReference type="Pfam" id="PF01230">
    <property type="entry name" value="HIT"/>
    <property type="match status" value="1"/>
</dbReference>
<gene>
    <name evidence="3" type="ORF">METZ01_LOCUS77899</name>
</gene>
<accession>A0A381U9Y2</accession>
<dbReference type="PROSITE" id="PS51084">
    <property type="entry name" value="HIT_2"/>
    <property type="match status" value="1"/>
</dbReference>
<dbReference type="EMBL" id="UINC01006030">
    <property type="protein sequence ID" value="SVA25045.1"/>
    <property type="molecule type" value="Genomic_DNA"/>
</dbReference>
<dbReference type="GO" id="GO:0000166">
    <property type="term" value="F:nucleotide binding"/>
    <property type="evidence" value="ECO:0007669"/>
    <property type="project" value="UniProtKB-KW"/>
</dbReference>
<dbReference type="InterPro" id="IPR036265">
    <property type="entry name" value="HIT-like_sf"/>
</dbReference>
<protein>
    <recommendedName>
        <fullName evidence="2">HIT domain-containing protein</fullName>
    </recommendedName>
</protein>
<dbReference type="InterPro" id="IPR039383">
    <property type="entry name" value="FHIT"/>
</dbReference>
<dbReference type="InterPro" id="IPR052908">
    <property type="entry name" value="AP-4-A_phosphorylase"/>
</dbReference>
<dbReference type="CDD" id="cd01275">
    <property type="entry name" value="FHIT"/>
    <property type="match status" value="1"/>
</dbReference>
<dbReference type="InterPro" id="IPR011146">
    <property type="entry name" value="HIT-like"/>
</dbReference>
<dbReference type="GO" id="GO:0003824">
    <property type="term" value="F:catalytic activity"/>
    <property type="evidence" value="ECO:0007669"/>
    <property type="project" value="InterPro"/>
</dbReference>
<dbReference type="PANTHER" id="PTHR42997">
    <property type="entry name" value="HIT FAMILY HYDROLASE"/>
    <property type="match status" value="1"/>
</dbReference>
<dbReference type="SUPFAM" id="SSF54197">
    <property type="entry name" value="HIT-like"/>
    <property type="match status" value="1"/>
</dbReference>
<keyword evidence="1" id="KW-0547">Nucleotide-binding</keyword>
<name>A0A381U9Y2_9ZZZZ</name>
<dbReference type="Gene3D" id="3.30.428.10">
    <property type="entry name" value="HIT-like"/>
    <property type="match status" value="1"/>
</dbReference>
<evidence type="ECO:0000259" key="2">
    <source>
        <dbReference type="PROSITE" id="PS51084"/>
    </source>
</evidence>
<proteinExistence type="predicted"/>